<feature type="domain" description="Peptidase M50" evidence="13">
    <location>
        <begin position="294"/>
        <end position="366"/>
    </location>
</feature>
<feature type="transmembrane region" description="Helical" evidence="12">
    <location>
        <begin position="267"/>
        <end position="287"/>
    </location>
</feature>
<dbReference type="Proteomes" id="UP000000238">
    <property type="component" value="Chromosome"/>
</dbReference>
<dbReference type="InterPro" id="IPR011990">
    <property type="entry name" value="TPR-like_helical_dom_sf"/>
</dbReference>
<feature type="transmembrane region" description="Helical" evidence="12">
    <location>
        <begin position="434"/>
        <end position="451"/>
    </location>
</feature>
<feature type="transmembrane region" description="Helical" evidence="12">
    <location>
        <begin position="293"/>
        <end position="311"/>
    </location>
</feature>
<evidence type="ECO:0000313" key="15">
    <source>
        <dbReference type="Proteomes" id="UP000000238"/>
    </source>
</evidence>
<evidence type="ECO:0000256" key="12">
    <source>
        <dbReference type="SAM" id="Phobius"/>
    </source>
</evidence>
<keyword evidence="15" id="KW-1185">Reference proteome</keyword>
<dbReference type="Pfam" id="PF02163">
    <property type="entry name" value="Peptidase_M50"/>
    <property type="match status" value="1"/>
</dbReference>
<evidence type="ECO:0000256" key="5">
    <source>
        <dbReference type="ARBA" id="ARBA00022692"/>
    </source>
</evidence>
<evidence type="ECO:0000256" key="3">
    <source>
        <dbReference type="ARBA" id="ARBA00007931"/>
    </source>
</evidence>
<organism evidence="14 15">
    <name type="scientific">Hahella chejuensis (strain KCTC 2396)</name>
    <dbReference type="NCBI Taxonomy" id="349521"/>
    <lineage>
        <taxon>Bacteria</taxon>
        <taxon>Pseudomonadati</taxon>
        <taxon>Pseudomonadota</taxon>
        <taxon>Gammaproteobacteria</taxon>
        <taxon>Oceanospirillales</taxon>
        <taxon>Hahellaceae</taxon>
        <taxon>Hahella</taxon>
    </lineage>
</organism>
<accession>Q2S7B3</accession>
<keyword evidence="7" id="KW-0378">Hydrolase</keyword>
<keyword evidence="10" id="KW-0482">Metalloprotease</keyword>
<dbReference type="Gene3D" id="1.25.40.10">
    <property type="entry name" value="Tetratricopeptide repeat domain"/>
    <property type="match status" value="1"/>
</dbReference>
<comment type="similarity">
    <text evidence="3">Belongs to the peptidase M50B family.</text>
</comment>
<dbReference type="PANTHER" id="PTHR39188">
    <property type="entry name" value="MEMBRANE-ASSOCIATED ZINC METALLOPROTEASE M50B"/>
    <property type="match status" value="1"/>
</dbReference>
<evidence type="ECO:0000259" key="13">
    <source>
        <dbReference type="Pfam" id="PF02163"/>
    </source>
</evidence>
<evidence type="ECO:0000256" key="11">
    <source>
        <dbReference type="ARBA" id="ARBA00023136"/>
    </source>
</evidence>
<feature type="transmembrane region" description="Helical" evidence="12">
    <location>
        <begin position="512"/>
        <end position="534"/>
    </location>
</feature>
<evidence type="ECO:0000256" key="4">
    <source>
        <dbReference type="ARBA" id="ARBA00022670"/>
    </source>
</evidence>
<dbReference type="HOGENOM" id="CLU_323323_0_0_6"/>
<evidence type="ECO:0000256" key="9">
    <source>
        <dbReference type="ARBA" id="ARBA00022989"/>
    </source>
</evidence>
<sequence length="894" mass="101735">MSYLFGFLLFLICIQVFTRGAVIWRILQFRGKLEVSSDVVDEGEVDQSYRRVLTPDIDELSEYGFAKFCWMRYSEGFSRDEEGVYACVMYHPDERTYAFLTLQSDLGVGRETLATFITYLDDGDVLETMNGGRHCILADVTGYRIEDPYVAELSQHWRAHQHHLAQSSAERVEKTPQCVVESGVAFYKAYIQELLAQKVIKFASPDKQSIRYTLAGALRSQKMARTGGKRLQKIIQDAPRHAPSLDYQIASHVRMDAGLAGQERTGWIGKALLLLVSLGAFMLSFGFRMDAPVLLILVAVLFLHEFGHLLAMKVCGFRDLQILFIPFLGAAARGDKDQAPAWQKVIVDLMGPAPGLILGIALCFYLPLDAPDWMTRAVFMLIVLNYFNLAPVQPLDGGQLWNLLFFRRWPMAQFIFFCLSILAFAAFSWWSQEIVLGLVALFWMYLLPNQWRQARLFSHIRRKYPHLPQHDRPARLAAAYESVKELKLPWSGAVAYQEVRALMQRLTEKPPFAWEILFGITLYLTLVIGAPAALMQTRYGEALKDTVAPWLAEKGMNWDGQIANAKSPRERLSLLIAAGDYYFYSGDEAMAEKYYDLALKETERKGISPEEKIKVLYQLAQALFMNTNDKESVSIAYLQEALRLYQKERIQNGELLPDIYELLVECYLFQSDYTSALKNIDGAFANSDIRRNEQRVAQLYMLKGNALSELHRVVEAERAYIQGIKASKSVDFKRTVELRLLEFYLNEGLNDAAIKRLESLLYGPKAFTGYTDGISYNLNLRLAWAYYSKERYIDAEITLRSLLVDMTDAGLGDVSLLPALELLHIVQSAHDPWQAAGTRIWIEQIAENTLDLAPDAYIDSLREQLQYIPKSSRYRRKLAEAGLISFGANNTSET</sequence>
<name>Q2S7B3_HAHCH</name>
<keyword evidence="6" id="KW-0479">Metal-binding</keyword>
<evidence type="ECO:0000256" key="8">
    <source>
        <dbReference type="ARBA" id="ARBA00022833"/>
    </source>
</evidence>
<reference evidence="14 15" key="1">
    <citation type="journal article" date="2005" name="Nucleic Acids Res.">
        <title>Genomic blueprint of Hahella chejuensis, a marine microbe producing an algicidal agent.</title>
        <authorList>
            <person name="Jeong H."/>
            <person name="Yim J.H."/>
            <person name="Lee C."/>
            <person name="Choi S.-H."/>
            <person name="Park Y.K."/>
            <person name="Yoon S.H."/>
            <person name="Hur C.-G."/>
            <person name="Kang H.-Y."/>
            <person name="Kim D."/>
            <person name="Lee H.H."/>
            <person name="Park K.H."/>
            <person name="Park S.-H."/>
            <person name="Park H.-S."/>
            <person name="Lee H.K."/>
            <person name="Oh T.K."/>
            <person name="Kim J.F."/>
        </authorList>
    </citation>
    <scope>NUCLEOTIDE SEQUENCE [LARGE SCALE GENOMIC DNA]</scope>
    <source>
        <strain evidence="14 15">KCTC 2396</strain>
    </source>
</reference>
<keyword evidence="4 14" id="KW-0645">Protease</keyword>
<keyword evidence="9 12" id="KW-1133">Transmembrane helix</keyword>
<evidence type="ECO:0000256" key="2">
    <source>
        <dbReference type="ARBA" id="ARBA00004141"/>
    </source>
</evidence>
<dbReference type="CDD" id="cd06160">
    <property type="entry name" value="S2P-M50_like_2"/>
    <property type="match status" value="1"/>
</dbReference>
<dbReference type="InterPro" id="IPR008915">
    <property type="entry name" value="Peptidase_M50"/>
</dbReference>
<dbReference type="STRING" id="349521.HCH_06840"/>
<feature type="transmembrane region" description="Helical" evidence="12">
    <location>
        <begin position="6"/>
        <end position="27"/>
    </location>
</feature>
<proteinExistence type="inferred from homology"/>
<dbReference type="GO" id="GO:0006508">
    <property type="term" value="P:proteolysis"/>
    <property type="evidence" value="ECO:0007669"/>
    <property type="project" value="UniProtKB-KW"/>
</dbReference>
<keyword evidence="5 12" id="KW-0812">Transmembrane</keyword>
<feature type="transmembrane region" description="Helical" evidence="12">
    <location>
        <begin position="345"/>
        <end position="367"/>
    </location>
</feature>
<dbReference type="GO" id="GO:0008237">
    <property type="term" value="F:metallopeptidase activity"/>
    <property type="evidence" value="ECO:0007669"/>
    <property type="project" value="UniProtKB-KW"/>
</dbReference>
<feature type="transmembrane region" description="Helical" evidence="12">
    <location>
        <begin position="373"/>
        <end position="390"/>
    </location>
</feature>
<evidence type="ECO:0000313" key="14">
    <source>
        <dbReference type="EMBL" id="ABC33461.1"/>
    </source>
</evidence>
<protein>
    <submittedName>
        <fullName evidence="14">Zn-dependent protease</fullName>
    </submittedName>
</protein>
<dbReference type="eggNOG" id="COG0457">
    <property type="taxonomic scope" value="Bacteria"/>
</dbReference>
<dbReference type="EMBL" id="CP000155">
    <property type="protein sequence ID" value="ABC33461.1"/>
    <property type="molecule type" value="Genomic_DNA"/>
</dbReference>
<dbReference type="eggNOG" id="COG1994">
    <property type="taxonomic scope" value="Bacteria"/>
</dbReference>
<evidence type="ECO:0000256" key="7">
    <source>
        <dbReference type="ARBA" id="ARBA00022801"/>
    </source>
</evidence>
<dbReference type="KEGG" id="hch:HCH_06840"/>
<dbReference type="AlphaFoldDB" id="Q2S7B3"/>
<gene>
    <name evidence="14" type="ordered locus">HCH_06840</name>
</gene>
<dbReference type="SUPFAM" id="SSF48452">
    <property type="entry name" value="TPR-like"/>
    <property type="match status" value="1"/>
</dbReference>
<keyword evidence="8" id="KW-0862">Zinc</keyword>
<dbReference type="GO" id="GO:0046872">
    <property type="term" value="F:metal ion binding"/>
    <property type="evidence" value="ECO:0007669"/>
    <property type="project" value="UniProtKB-KW"/>
</dbReference>
<comment type="cofactor">
    <cofactor evidence="1">
        <name>Zn(2+)</name>
        <dbReference type="ChEBI" id="CHEBI:29105"/>
    </cofactor>
</comment>
<evidence type="ECO:0000256" key="6">
    <source>
        <dbReference type="ARBA" id="ARBA00022723"/>
    </source>
</evidence>
<evidence type="ECO:0000256" key="1">
    <source>
        <dbReference type="ARBA" id="ARBA00001947"/>
    </source>
</evidence>
<evidence type="ECO:0000256" key="10">
    <source>
        <dbReference type="ARBA" id="ARBA00023049"/>
    </source>
</evidence>
<dbReference type="GO" id="GO:0016020">
    <property type="term" value="C:membrane"/>
    <property type="evidence" value="ECO:0007669"/>
    <property type="project" value="UniProtKB-SubCell"/>
</dbReference>
<feature type="transmembrane region" description="Helical" evidence="12">
    <location>
        <begin position="411"/>
        <end position="428"/>
    </location>
</feature>
<dbReference type="PANTHER" id="PTHR39188:SF3">
    <property type="entry name" value="STAGE IV SPORULATION PROTEIN FB"/>
    <property type="match status" value="1"/>
</dbReference>
<comment type="subcellular location">
    <subcellularLocation>
        <location evidence="2">Membrane</location>
        <topology evidence="2">Multi-pass membrane protein</topology>
    </subcellularLocation>
</comment>
<keyword evidence="11 12" id="KW-0472">Membrane</keyword>